<feature type="region of interest" description="Disordered" evidence="1">
    <location>
        <begin position="143"/>
        <end position="162"/>
    </location>
</feature>
<keyword evidence="2" id="KW-0732">Signal</keyword>
<proteinExistence type="predicted"/>
<dbReference type="Proteomes" id="UP000199448">
    <property type="component" value="Unassembled WGS sequence"/>
</dbReference>
<dbReference type="STRING" id="390640.SAMN04488034_10632"/>
<evidence type="ECO:0000256" key="1">
    <source>
        <dbReference type="SAM" id="MobiDB-lite"/>
    </source>
</evidence>
<dbReference type="Pfam" id="PF06037">
    <property type="entry name" value="DUF922"/>
    <property type="match status" value="1"/>
</dbReference>
<sequence length="183" mass="21681">MKKTFFSLLFLLFSVSGIFAQLPENRMKWQETPLTWNDFSGVPDLHNDFDASTNSGISYSWSLRSSETKAELFYKVRSYFYPDLSWVKPGKDSALLLAHEQLHFDISELHARKLRKIMDGYVPDLKSDVKEVLERIYEKNENARRQMQEKYDRETRHGQDEAAQEKWEIFIRSKLAEHEEYSS</sequence>
<dbReference type="EMBL" id="FNUG01000006">
    <property type="protein sequence ID" value="SEF05421.1"/>
    <property type="molecule type" value="Genomic_DNA"/>
</dbReference>
<dbReference type="AlphaFoldDB" id="A0A1H5NX59"/>
<feature type="signal peptide" evidence="2">
    <location>
        <begin position="1"/>
        <end position="20"/>
    </location>
</feature>
<evidence type="ECO:0000313" key="3">
    <source>
        <dbReference type="EMBL" id="SEF05421.1"/>
    </source>
</evidence>
<organism evidence="3 4">
    <name type="scientific">Salinimicrobium catena</name>
    <dbReference type="NCBI Taxonomy" id="390640"/>
    <lineage>
        <taxon>Bacteria</taxon>
        <taxon>Pseudomonadati</taxon>
        <taxon>Bacteroidota</taxon>
        <taxon>Flavobacteriia</taxon>
        <taxon>Flavobacteriales</taxon>
        <taxon>Flavobacteriaceae</taxon>
        <taxon>Salinimicrobium</taxon>
    </lineage>
</organism>
<dbReference type="InterPro" id="IPR010321">
    <property type="entry name" value="DUF922"/>
</dbReference>
<protein>
    <recommendedName>
        <fullName evidence="5">DUF922 domain-containing protein</fullName>
    </recommendedName>
</protein>
<name>A0A1H5NX59_9FLAO</name>
<accession>A0A1H5NX59</accession>
<evidence type="ECO:0000313" key="4">
    <source>
        <dbReference type="Proteomes" id="UP000199448"/>
    </source>
</evidence>
<gene>
    <name evidence="3" type="ORF">SAMN04488034_10632</name>
</gene>
<dbReference type="OrthoDB" id="5431540at2"/>
<evidence type="ECO:0000256" key="2">
    <source>
        <dbReference type="SAM" id="SignalP"/>
    </source>
</evidence>
<evidence type="ECO:0008006" key="5">
    <source>
        <dbReference type="Google" id="ProtNLM"/>
    </source>
</evidence>
<reference evidence="3 4" key="1">
    <citation type="submission" date="2016-10" db="EMBL/GenBank/DDBJ databases">
        <authorList>
            <person name="de Groot N.N."/>
        </authorList>
    </citation>
    <scope>NUCLEOTIDE SEQUENCE [LARGE SCALE GENOMIC DNA]</scope>
    <source>
        <strain evidence="3 4">DSM 23553</strain>
    </source>
</reference>
<dbReference type="RefSeq" id="WP_093113710.1">
    <property type="nucleotide sequence ID" value="NZ_FNGG01000006.1"/>
</dbReference>
<keyword evidence="4" id="KW-1185">Reference proteome</keyword>
<feature type="chain" id="PRO_5011508094" description="DUF922 domain-containing protein" evidence="2">
    <location>
        <begin position="21"/>
        <end position="183"/>
    </location>
</feature>